<name>A0A8C3YPV6_9CETA</name>
<protein>
    <submittedName>
        <fullName evidence="1">Uncharacterized protein</fullName>
    </submittedName>
</protein>
<dbReference type="GeneTree" id="ENSGT01150000287674"/>
<evidence type="ECO:0000313" key="2">
    <source>
        <dbReference type="Proteomes" id="UP000694540"/>
    </source>
</evidence>
<sequence>MQICGTRIASVAAKSFSLGPVSWQQFGMMMAARMLWGSLSLLRLVWCLLPQTGYVHPDEFFQSPEVMAGPSPMPSRDCSLRGCWCWCPPV</sequence>
<proteinExistence type="predicted"/>
<evidence type="ECO:0000313" key="1">
    <source>
        <dbReference type="Ensembl" id="ENSCWAP00000026633.1"/>
    </source>
</evidence>
<reference evidence="1" key="2">
    <citation type="submission" date="2025-09" db="UniProtKB">
        <authorList>
            <consortium name="Ensembl"/>
        </authorList>
    </citation>
    <scope>IDENTIFICATION</scope>
</reference>
<keyword evidence="2" id="KW-1185">Reference proteome</keyword>
<reference evidence="1" key="1">
    <citation type="submission" date="2025-08" db="UniProtKB">
        <authorList>
            <consortium name="Ensembl"/>
        </authorList>
    </citation>
    <scope>IDENTIFICATION</scope>
</reference>
<dbReference type="AlphaFoldDB" id="A0A8C3YPV6"/>
<dbReference type="Proteomes" id="UP000694540">
    <property type="component" value="Unplaced"/>
</dbReference>
<organism evidence="1 2">
    <name type="scientific">Catagonus wagneri</name>
    <name type="common">Chacoan peccary</name>
    <dbReference type="NCBI Taxonomy" id="51154"/>
    <lineage>
        <taxon>Eukaryota</taxon>
        <taxon>Metazoa</taxon>
        <taxon>Chordata</taxon>
        <taxon>Craniata</taxon>
        <taxon>Vertebrata</taxon>
        <taxon>Euteleostomi</taxon>
        <taxon>Mammalia</taxon>
        <taxon>Eutheria</taxon>
        <taxon>Laurasiatheria</taxon>
        <taxon>Artiodactyla</taxon>
        <taxon>Suina</taxon>
        <taxon>Tayassuidae</taxon>
        <taxon>Catagonus</taxon>
    </lineage>
</organism>
<dbReference type="Ensembl" id="ENSCWAT00000028874.1">
    <property type="protein sequence ID" value="ENSCWAP00000026633.1"/>
    <property type="gene ID" value="ENSCWAG00000020163.1"/>
</dbReference>
<accession>A0A8C3YPV6</accession>